<dbReference type="REBASE" id="508774">
    <property type="entry name" value="PspI65ORF13905P"/>
</dbReference>
<gene>
    <name evidence="1" type="ORF">HU739_013900</name>
</gene>
<accession>A0A9E6NV09</accession>
<dbReference type="Proteomes" id="UP000631521">
    <property type="component" value="Chromosome"/>
</dbReference>
<reference evidence="1 2" key="2">
    <citation type="journal article" date="2021" name="Microorganisms">
        <title>The Ever-Expanding Pseudomonas Genus: Description of 43 New Species and Partition of the Pseudomonas putida Group.</title>
        <authorList>
            <person name="Girard L."/>
            <person name="Lood C."/>
            <person name="Hofte M."/>
            <person name="Vandamme P."/>
            <person name="Rokni-Zadeh H."/>
            <person name="van Noort V."/>
            <person name="Lavigne R."/>
            <person name="De Mot R."/>
        </authorList>
    </citation>
    <scope>NUCLEOTIDE SEQUENCE [LARGE SCALE GENOMIC DNA]</scope>
    <source>
        <strain evidence="1 2">SWRI65</strain>
    </source>
</reference>
<reference evidence="1 2" key="1">
    <citation type="journal article" date="2020" name="Microorganisms">
        <title>Reliable Identification of Environmental Pseudomonas Isolates Using the rpoD Gene.</title>
        <authorList>
            <consortium name="The Broad Institute Genome Sequencing Platform"/>
            <person name="Girard L."/>
            <person name="Lood C."/>
            <person name="Rokni-Zadeh H."/>
            <person name="van Noort V."/>
            <person name="Lavigne R."/>
            <person name="De Mot R."/>
        </authorList>
    </citation>
    <scope>NUCLEOTIDE SEQUENCE [LARGE SCALE GENOMIC DNA]</scope>
    <source>
        <strain evidence="1 2">SWRI65</strain>
    </source>
</reference>
<proteinExistence type="predicted"/>
<sequence>MRRLATQSRDDNYKSARDYQEVFEEITKSINVIGPGPHKLTLSNLIQKKTSTLQAWGGYLAASHPVTLRVDVIDDRGLKKTSYLELGNSWMRVGDLITDIHGLVLKITLSWQHEIKIDFWGFTSGCPLSSIDGEAHQDASQTASYHIIPETFYLHHITAIDMDIESTESTHFNLSDGRTIHLKKCSYCGRQLPIDPNNLGVLAFHKHNKKKSLHQNECRACKKWRINDNLNHTRTPDQLHESSVITRERKIFLREPERLQEIKERTGAGLRSQVWERFEKKCFRCATPVALDGFHLDHTRPLAYLWPIDEFATCLCSVCNNEKKDKFPVDFYTSAQIRRLSEITGLSEVALNKKSINESELIRMTSDLPRFARGWEPRTFFAIARKVIELKPEVSLIEIMQKQDITLYQYLETEYLQRPMDNDSE</sequence>
<dbReference type="Gene3D" id="1.10.30.50">
    <property type="match status" value="1"/>
</dbReference>
<organism evidence="1 2">
    <name type="scientific">Pseudomonas hamedanensis</name>
    <dbReference type="NCBI Taxonomy" id="2745504"/>
    <lineage>
        <taxon>Bacteria</taxon>
        <taxon>Pseudomonadati</taxon>
        <taxon>Pseudomonadota</taxon>
        <taxon>Gammaproteobacteria</taxon>
        <taxon>Pseudomonadales</taxon>
        <taxon>Pseudomonadaceae</taxon>
        <taxon>Pseudomonas</taxon>
    </lineage>
</organism>
<dbReference type="AlphaFoldDB" id="A0A9E6NV09"/>
<keyword evidence="2" id="KW-1185">Reference proteome</keyword>
<dbReference type="KEGG" id="phv:HU739_013900"/>
<protein>
    <submittedName>
        <fullName evidence="1">Uncharacterized protein</fullName>
    </submittedName>
</protein>
<dbReference type="EMBL" id="CP077091">
    <property type="protein sequence ID" value="QXI15024.1"/>
    <property type="molecule type" value="Genomic_DNA"/>
</dbReference>
<evidence type="ECO:0000313" key="1">
    <source>
        <dbReference type="EMBL" id="QXI15024.1"/>
    </source>
</evidence>
<dbReference type="RefSeq" id="WP_186547368.1">
    <property type="nucleotide sequence ID" value="NZ_CP077091.1"/>
</dbReference>
<name>A0A9E6NV09_9PSED</name>
<evidence type="ECO:0000313" key="2">
    <source>
        <dbReference type="Proteomes" id="UP000631521"/>
    </source>
</evidence>